<organism evidence="2 3">
    <name type="scientific">Ktedonosporobacter rubrisoli</name>
    <dbReference type="NCBI Taxonomy" id="2509675"/>
    <lineage>
        <taxon>Bacteria</taxon>
        <taxon>Bacillati</taxon>
        <taxon>Chloroflexota</taxon>
        <taxon>Ktedonobacteria</taxon>
        <taxon>Ktedonobacterales</taxon>
        <taxon>Ktedonosporobacteraceae</taxon>
        <taxon>Ktedonosporobacter</taxon>
    </lineage>
</organism>
<reference evidence="2 3" key="1">
    <citation type="submission" date="2019-01" db="EMBL/GenBank/DDBJ databases">
        <title>Ktedonosporobacter rubrisoli SCAWS-G2.</title>
        <authorList>
            <person name="Huang Y."/>
            <person name="Yan B."/>
        </authorList>
    </citation>
    <scope>NUCLEOTIDE SEQUENCE [LARGE SCALE GENOMIC DNA]</scope>
    <source>
        <strain evidence="2 3">SCAWS-G2</strain>
    </source>
</reference>
<keyword evidence="1" id="KW-1133">Transmembrane helix</keyword>
<dbReference type="Proteomes" id="UP000290365">
    <property type="component" value="Chromosome"/>
</dbReference>
<keyword evidence="1" id="KW-0472">Membrane</keyword>
<evidence type="ECO:0000256" key="1">
    <source>
        <dbReference type="SAM" id="Phobius"/>
    </source>
</evidence>
<name>A0A4P6JTY2_KTERU</name>
<dbReference type="AlphaFoldDB" id="A0A4P6JTY2"/>
<dbReference type="EMBL" id="CP035758">
    <property type="protein sequence ID" value="QBD79058.1"/>
    <property type="molecule type" value="Genomic_DNA"/>
</dbReference>
<sequence length="78" mass="8788">MNPFVRLLLLLFIFAVLTLIAWLMTRGDQNNRRNRPPLPSSYIPTASSHYNHVGATIHHHGGCSGHYHCPGSFYGGHY</sequence>
<evidence type="ECO:0000313" key="3">
    <source>
        <dbReference type="Proteomes" id="UP000290365"/>
    </source>
</evidence>
<proteinExistence type="predicted"/>
<evidence type="ECO:0000313" key="2">
    <source>
        <dbReference type="EMBL" id="QBD79058.1"/>
    </source>
</evidence>
<accession>A0A4P6JTY2</accession>
<gene>
    <name evidence="2" type="ORF">EPA93_24955</name>
</gene>
<keyword evidence="3" id="KW-1185">Reference proteome</keyword>
<dbReference type="KEGG" id="kbs:EPA93_24955"/>
<keyword evidence="1" id="KW-0812">Transmembrane</keyword>
<feature type="transmembrane region" description="Helical" evidence="1">
    <location>
        <begin position="6"/>
        <end position="25"/>
    </location>
</feature>
<dbReference type="RefSeq" id="WP_129890111.1">
    <property type="nucleotide sequence ID" value="NZ_CP035758.1"/>
</dbReference>
<protein>
    <submittedName>
        <fullName evidence="2">Uncharacterized protein</fullName>
    </submittedName>
</protein>